<reference evidence="1" key="1">
    <citation type="submission" date="2021-05" db="EMBL/GenBank/DDBJ databases">
        <title>A free-living protist that lacks canonical eukaryotic 1 DNA replication and segregation systems.</title>
        <authorList>
            <person name="Salas-Leiva D.E."/>
            <person name="Tromer E.C."/>
            <person name="Curtis B.A."/>
            <person name="Jerlstrom-Hultqvist J."/>
            <person name="Kolisko M."/>
            <person name="Yi Z."/>
            <person name="Salas-Leiva J.S."/>
            <person name="Gallot-Lavallee L."/>
            <person name="Kops G.J.P.L."/>
            <person name="Archibald J.M."/>
            <person name="Simpson A.G.B."/>
            <person name="Roger A.J."/>
        </authorList>
    </citation>
    <scope>NUCLEOTIDE SEQUENCE</scope>
    <source>
        <strain evidence="1">BICM</strain>
    </source>
</reference>
<dbReference type="AlphaFoldDB" id="A0A8J6E5D0"/>
<keyword evidence="2" id="KW-1185">Reference proteome</keyword>
<gene>
    <name evidence="1" type="ORF">J8273_2782</name>
</gene>
<dbReference type="EMBL" id="JAHDYR010000009">
    <property type="protein sequence ID" value="KAG9395587.1"/>
    <property type="molecule type" value="Genomic_DNA"/>
</dbReference>
<evidence type="ECO:0000313" key="1">
    <source>
        <dbReference type="EMBL" id="KAG9395587.1"/>
    </source>
</evidence>
<accession>A0A8J6E5D0</accession>
<organism evidence="1 2">
    <name type="scientific">Carpediemonas membranifera</name>
    <dbReference type="NCBI Taxonomy" id="201153"/>
    <lineage>
        <taxon>Eukaryota</taxon>
        <taxon>Metamonada</taxon>
        <taxon>Carpediemonas-like organisms</taxon>
        <taxon>Carpediemonas</taxon>
    </lineage>
</organism>
<name>A0A8J6E5D0_9EUKA</name>
<evidence type="ECO:0000313" key="2">
    <source>
        <dbReference type="Proteomes" id="UP000717585"/>
    </source>
</evidence>
<comment type="caution">
    <text evidence="1">The sequence shown here is derived from an EMBL/GenBank/DDBJ whole genome shotgun (WGS) entry which is preliminary data.</text>
</comment>
<sequence>MEAPALNKRFMNVNPEETHLDFFKTGPVRIAGFTENTVDLKLPNQLASFEQKCDSAAMRLGIHMADRMKMDRAMLSKIQPFTLDRQAIGGAQTILEDRQDLLRMEDFSLDSMENLRDHRERLEARAGLL</sequence>
<protein>
    <submittedName>
        <fullName evidence="1">Uncharacterized protein</fullName>
    </submittedName>
</protein>
<dbReference type="Proteomes" id="UP000717585">
    <property type="component" value="Unassembled WGS sequence"/>
</dbReference>
<proteinExistence type="predicted"/>